<dbReference type="InterPro" id="IPR020630">
    <property type="entry name" value="THF_DH/CycHdrlase_cat_dom"/>
</dbReference>
<evidence type="ECO:0000256" key="7">
    <source>
        <dbReference type="ARBA" id="ARBA00023002"/>
    </source>
</evidence>
<dbReference type="HAMAP" id="MF_01576">
    <property type="entry name" value="THF_DHG_CYH"/>
    <property type="match status" value="1"/>
</dbReference>
<evidence type="ECO:0000256" key="6">
    <source>
        <dbReference type="ARBA" id="ARBA00022857"/>
    </source>
</evidence>
<dbReference type="EC" id="3.5.4.9" evidence="11"/>
<keyword evidence="10 11" id="KW-0511">Multifunctional enzyme</keyword>
<dbReference type="SUPFAM" id="SSF51735">
    <property type="entry name" value="NAD(P)-binding Rossmann-fold domains"/>
    <property type="match status" value="1"/>
</dbReference>
<feature type="binding site" evidence="11">
    <location>
        <position position="233"/>
    </location>
    <ligand>
        <name>NADP(+)</name>
        <dbReference type="ChEBI" id="CHEBI:58349"/>
    </ligand>
</feature>
<dbReference type="InterPro" id="IPR036291">
    <property type="entry name" value="NAD(P)-bd_dom_sf"/>
</dbReference>
<dbReference type="Proteomes" id="UP001595712">
    <property type="component" value="Unassembled WGS sequence"/>
</dbReference>
<dbReference type="SUPFAM" id="SSF53223">
    <property type="entry name" value="Aminoacid dehydrogenase-like, N-terminal domain"/>
    <property type="match status" value="1"/>
</dbReference>
<feature type="domain" description="Tetrahydrofolate dehydrogenase/cyclohydrolase NAD(P)-binding" evidence="13">
    <location>
        <begin position="141"/>
        <end position="281"/>
    </location>
</feature>
<organism evidence="14 15">
    <name type="scientific">Glycomyces rhizosphaerae</name>
    <dbReference type="NCBI Taxonomy" id="2054422"/>
    <lineage>
        <taxon>Bacteria</taxon>
        <taxon>Bacillati</taxon>
        <taxon>Actinomycetota</taxon>
        <taxon>Actinomycetes</taxon>
        <taxon>Glycomycetales</taxon>
        <taxon>Glycomycetaceae</taxon>
        <taxon>Glycomyces</taxon>
    </lineage>
</organism>
<evidence type="ECO:0000256" key="2">
    <source>
        <dbReference type="ARBA" id="ARBA00022563"/>
    </source>
</evidence>
<dbReference type="CDD" id="cd01080">
    <property type="entry name" value="NAD_bind_m-THF_DH_Cyclohyd"/>
    <property type="match status" value="1"/>
</dbReference>
<keyword evidence="15" id="KW-1185">Reference proteome</keyword>
<keyword evidence="7 11" id="KW-0560">Oxidoreductase</keyword>
<feature type="domain" description="Tetrahydrofolate dehydrogenase/cyclohydrolase catalytic" evidence="12">
    <location>
        <begin position="4"/>
        <end position="122"/>
    </location>
</feature>
<comment type="caution">
    <text evidence="11">Lacks conserved residue(s) required for the propagation of feature annotation.</text>
</comment>
<gene>
    <name evidence="11" type="primary">folD</name>
    <name evidence="14" type="ORF">ACFO8M_21955</name>
</gene>
<dbReference type="EMBL" id="JBHRWO010000021">
    <property type="protein sequence ID" value="MFC3495161.1"/>
    <property type="molecule type" value="Genomic_DNA"/>
</dbReference>
<evidence type="ECO:0000313" key="14">
    <source>
        <dbReference type="EMBL" id="MFC3495161.1"/>
    </source>
</evidence>
<dbReference type="Gene3D" id="3.40.50.10860">
    <property type="entry name" value="Leucine Dehydrogenase, chain A, domain 1"/>
    <property type="match status" value="1"/>
</dbReference>
<keyword evidence="2 11" id="KW-0554">One-carbon metabolism</keyword>
<dbReference type="Pfam" id="PF02882">
    <property type="entry name" value="THF_DHG_CYH_C"/>
    <property type="match status" value="1"/>
</dbReference>
<dbReference type="PANTHER" id="PTHR48099">
    <property type="entry name" value="C-1-TETRAHYDROFOLATE SYNTHASE, CYTOPLASMIC-RELATED"/>
    <property type="match status" value="1"/>
</dbReference>
<comment type="caution">
    <text evidence="14">The sequence shown here is derived from an EMBL/GenBank/DDBJ whole genome shotgun (WGS) entry which is preliminary data.</text>
</comment>
<dbReference type="Gene3D" id="3.40.50.720">
    <property type="entry name" value="NAD(P)-binding Rossmann-like Domain"/>
    <property type="match status" value="1"/>
</dbReference>
<evidence type="ECO:0000256" key="5">
    <source>
        <dbReference type="ARBA" id="ARBA00022801"/>
    </source>
</evidence>
<dbReference type="PRINTS" id="PR00085">
    <property type="entry name" value="THFDHDRGNASE"/>
</dbReference>
<comment type="function">
    <text evidence="11">Catalyzes the oxidation of 5,10-methylenetetrahydrofolate to 5,10-methenyltetrahydrofolate and then the hydrolysis of 5,10-methenyltetrahydrofolate to 10-formyltetrahydrofolate.</text>
</comment>
<protein>
    <recommendedName>
        <fullName evidence="11">Bifunctional protein FolD</fullName>
    </recommendedName>
    <domain>
        <recommendedName>
            <fullName evidence="11">Methylenetetrahydrofolate dehydrogenase</fullName>
            <ecNumber evidence="11">1.5.1.5</ecNumber>
        </recommendedName>
    </domain>
    <domain>
        <recommendedName>
            <fullName evidence="11">Methenyltetrahydrofolate cyclohydrolase</fullName>
            <ecNumber evidence="11">3.5.4.9</ecNumber>
        </recommendedName>
    </domain>
</protein>
<evidence type="ECO:0000256" key="9">
    <source>
        <dbReference type="ARBA" id="ARBA00023167"/>
    </source>
</evidence>
<keyword evidence="4 11" id="KW-0658">Purine biosynthesis</keyword>
<name>A0ABV7Q6L1_9ACTN</name>
<dbReference type="InterPro" id="IPR020631">
    <property type="entry name" value="THF_DH/CycHdrlase_NAD-bd_dom"/>
</dbReference>
<dbReference type="RefSeq" id="WP_387979593.1">
    <property type="nucleotide sequence ID" value="NZ_JBHRWO010000021.1"/>
</dbReference>
<evidence type="ECO:0000256" key="1">
    <source>
        <dbReference type="ARBA" id="ARBA00004777"/>
    </source>
</evidence>
<evidence type="ECO:0000259" key="12">
    <source>
        <dbReference type="Pfam" id="PF00763"/>
    </source>
</evidence>
<dbReference type="EC" id="1.5.1.5" evidence="11"/>
<evidence type="ECO:0000313" key="15">
    <source>
        <dbReference type="Proteomes" id="UP001595712"/>
    </source>
</evidence>
<dbReference type="Pfam" id="PF00763">
    <property type="entry name" value="THF_DHG_CYH"/>
    <property type="match status" value="1"/>
</dbReference>
<keyword evidence="6 11" id="KW-0521">NADP</keyword>
<comment type="similarity">
    <text evidence="11">Belongs to the tetrahydrofolate dehydrogenase/cyclohydrolase family.</text>
</comment>
<sequence length="287" mass="29395">MSDIDGRAVAKALRAEVAAEAARLRAEGIVPTLAVVVPTDDEGTAWYVRSIRKAAEKEGIDCRVEHLKAAPPNSVGLDEIVAKLQELSADPAVHGVICQTPLPEGVTLSQVGGYISPFKDVDGANSESLGRLAAGLRTFAPATAAAVLELLKREDLTLEGAKAVVVGRSTVVGKPAALLLLNESATVTVCHSRTKDLAAVCREADVLVAAVGRAGMIGADFVKPGATVIDVGTNPTEDGGLVGDVDYEAVAPIAGRLTPVPGGVGPVTTALLLRHTVVAAELTKTHG</sequence>
<evidence type="ECO:0000256" key="3">
    <source>
        <dbReference type="ARBA" id="ARBA00022605"/>
    </source>
</evidence>
<keyword evidence="9 11" id="KW-0486">Methionine biosynthesis</keyword>
<keyword evidence="8 11" id="KW-0368">Histidine biosynthesis</keyword>
<evidence type="ECO:0000256" key="4">
    <source>
        <dbReference type="ARBA" id="ARBA00022755"/>
    </source>
</evidence>
<reference evidence="15" key="1">
    <citation type="journal article" date="2019" name="Int. J. Syst. Evol. Microbiol.">
        <title>The Global Catalogue of Microorganisms (GCM) 10K type strain sequencing project: providing services to taxonomists for standard genome sequencing and annotation.</title>
        <authorList>
            <consortium name="The Broad Institute Genomics Platform"/>
            <consortium name="The Broad Institute Genome Sequencing Center for Infectious Disease"/>
            <person name="Wu L."/>
            <person name="Ma J."/>
        </authorList>
    </citation>
    <scope>NUCLEOTIDE SEQUENCE [LARGE SCALE GENOMIC DNA]</scope>
    <source>
        <strain evidence="15">CGMCC 4.7396</strain>
    </source>
</reference>
<comment type="catalytic activity">
    <reaction evidence="11">
        <text>(6R)-5,10-methenyltetrahydrofolate + H2O = (6R)-10-formyltetrahydrofolate + H(+)</text>
        <dbReference type="Rhea" id="RHEA:23700"/>
        <dbReference type="ChEBI" id="CHEBI:15377"/>
        <dbReference type="ChEBI" id="CHEBI:15378"/>
        <dbReference type="ChEBI" id="CHEBI:57455"/>
        <dbReference type="ChEBI" id="CHEBI:195366"/>
        <dbReference type="EC" id="3.5.4.9"/>
    </reaction>
</comment>
<keyword evidence="5 11" id="KW-0378">Hydrolase</keyword>
<comment type="catalytic activity">
    <reaction evidence="11">
        <text>(6R)-5,10-methylene-5,6,7,8-tetrahydrofolate + NADP(+) = (6R)-5,10-methenyltetrahydrofolate + NADPH</text>
        <dbReference type="Rhea" id="RHEA:22812"/>
        <dbReference type="ChEBI" id="CHEBI:15636"/>
        <dbReference type="ChEBI" id="CHEBI:57455"/>
        <dbReference type="ChEBI" id="CHEBI:57783"/>
        <dbReference type="ChEBI" id="CHEBI:58349"/>
        <dbReference type="EC" id="1.5.1.5"/>
    </reaction>
</comment>
<feature type="binding site" evidence="11">
    <location>
        <begin position="167"/>
        <end position="169"/>
    </location>
    <ligand>
        <name>NADP(+)</name>
        <dbReference type="ChEBI" id="CHEBI:58349"/>
    </ligand>
</feature>
<comment type="pathway">
    <text evidence="1 11">One-carbon metabolism; tetrahydrofolate interconversion.</text>
</comment>
<evidence type="ECO:0000256" key="8">
    <source>
        <dbReference type="ARBA" id="ARBA00023102"/>
    </source>
</evidence>
<proteinExistence type="inferred from homology"/>
<dbReference type="InterPro" id="IPR046346">
    <property type="entry name" value="Aminoacid_DH-like_N_sf"/>
</dbReference>
<keyword evidence="3 11" id="KW-0028">Amino-acid biosynthesis</keyword>
<accession>A0ABV7Q6L1</accession>
<comment type="subunit">
    <text evidence="11">Homodimer.</text>
</comment>
<dbReference type="InterPro" id="IPR000672">
    <property type="entry name" value="THF_DH/CycHdrlase"/>
</dbReference>
<dbReference type="PANTHER" id="PTHR48099:SF5">
    <property type="entry name" value="C-1-TETRAHYDROFOLATE SYNTHASE, CYTOPLASMIC"/>
    <property type="match status" value="1"/>
</dbReference>
<evidence type="ECO:0000256" key="11">
    <source>
        <dbReference type="HAMAP-Rule" id="MF_01576"/>
    </source>
</evidence>
<evidence type="ECO:0000256" key="10">
    <source>
        <dbReference type="ARBA" id="ARBA00023268"/>
    </source>
</evidence>
<evidence type="ECO:0000259" key="13">
    <source>
        <dbReference type="Pfam" id="PF02882"/>
    </source>
</evidence>